<proteinExistence type="predicted"/>
<protein>
    <submittedName>
        <fullName evidence="1">Uncharacterized protein</fullName>
    </submittedName>
</protein>
<dbReference type="Proteomes" id="UP001610446">
    <property type="component" value="Unassembled WGS sequence"/>
</dbReference>
<gene>
    <name evidence="1" type="ORF">BJY01DRAFT_206741</name>
</gene>
<keyword evidence="2" id="KW-1185">Reference proteome</keyword>
<comment type="caution">
    <text evidence="1">The sequence shown here is derived from an EMBL/GenBank/DDBJ whole genome shotgun (WGS) entry which is preliminary data.</text>
</comment>
<sequence>MLSGCEVGIEPLTWNFDAAGEYRRGFENGRTEAVPIYRTRFLDRDILLPEAPCIDRLYFSWPVRSRGLLSAMGRHGDAYCPALSNSHPPTHGLG</sequence>
<evidence type="ECO:0000313" key="1">
    <source>
        <dbReference type="EMBL" id="KAL2853464.1"/>
    </source>
</evidence>
<reference evidence="1 2" key="1">
    <citation type="submission" date="2024-07" db="EMBL/GenBank/DDBJ databases">
        <title>Section-level genome sequencing and comparative genomics of Aspergillus sections Usti and Cavernicolus.</title>
        <authorList>
            <consortium name="Lawrence Berkeley National Laboratory"/>
            <person name="Nybo J.L."/>
            <person name="Vesth T.C."/>
            <person name="Theobald S."/>
            <person name="Frisvad J.C."/>
            <person name="Larsen T.O."/>
            <person name="Kjaerboelling I."/>
            <person name="Rothschild-Mancinelli K."/>
            <person name="Lyhne E.K."/>
            <person name="Kogle M.E."/>
            <person name="Barry K."/>
            <person name="Clum A."/>
            <person name="Na H."/>
            <person name="Ledsgaard L."/>
            <person name="Lin J."/>
            <person name="Lipzen A."/>
            <person name="Kuo A."/>
            <person name="Riley R."/>
            <person name="Mondo S."/>
            <person name="Labutti K."/>
            <person name="Haridas S."/>
            <person name="Pangalinan J."/>
            <person name="Salamov A.A."/>
            <person name="Simmons B.A."/>
            <person name="Magnuson J.K."/>
            <person name="Chen J."/>
            <person name="Drula E."/>
            <person name="Henrissat B."/>
            <person name="Wiebenga A."/>
            <person name="Lubbers R.J."/>
            <person name="Gomes A.C."/>
            <person name="Makela M.R."/>
            <person name="Stajich J."/>
            <person name="Grigoriev I.V."/>
            <person name="Mortensen U.H."/>
            <person name="De Vries R.P."/>
            <person name="Baker S.E."/>
            <person name="Andersen M.R."/>
        </authorList>
    </citation>
    <scope>NUCLEOTIDE SEQUENCE [LARGE SCALE GENOMIC DNA]</scope>
    <source>
        <strain evidence="1 2">CBS 123904</strain>
    </source>
</reference>
<name>A0ABR4KMG6_9EURO</name>
<organism evidence="1 2">
    <name type="scientific">Aspergillus pseudoustus</name>
    <dbReference type="NCBI Taxonomy" id="1810923"/>
    <lineage>
        <taxon>Eukaryota</taxon>
        <taxon>Fungi</taxon>
        <taxon>Dikarya</taxon>
        <taxon>Ascomycota</taxon>
        <taxon>Pezizomycotina</taxon>
        <taxon>Eurotiomycetes</taxon>
        <taxon>Eurotiomycetidae</taxon>
        <taxon>Eurotiales</taxon>
        <taxon>Aspergillaceae</taxon>
        <taxon>Aspergillus</taxon>
        <taxon>Aspergillus subgen. Nidulantes</taxon>
    </lineage>
</organism>
<evidence type="ECO:0000313" key="2">
    <source>
        <dbReference type="Proteomes" id="UP001610446"/>
    </source>
</evidence>
<accession>A0ABR4KMG6</accession>
<dbReference type="EMBL" id="JBFXLU010000019">
    <property type="protein sequence ID" value="KAL2853464.1"/>
    <property type="molecule type" value="Genomic_DNA"/>
</dbReference>